<dbReference type="Proteomes" id="UP001445076">
    <property type="component" value="Unassembled WGS sequence"/>
</dbReference>
<keyword evidence="2" id="KW-0539">Nucleus</keyword>
<keyword evidence="6" id="KW-1185">Reference proteome</keyword>
<dbReference type="EMBL" id="JARKIK010002696">
    <property type="protein sequence ID" value="KAK8719239.1"/>
    <property type="molecule type" value="Genomic_DNA"/>
</dbReference>
<feature type="region of interest" description="Disordered" evidence="3">
    <location>
        <begin position="80"/>
        <end position="107"/>
    </location>
</feature>
<evidence type="ECO:0000256" key="3">
    <source>
        <dbReference type="SAM" id="MobiDB-lite"/>
    </source>
</evidence>
<feature type="non-terminal residue" evidence="5">
    <location>
        <position position="1"/>
    </location>
</feature>
<comment type="caution">
    <text evidence="5">The sequence shown here is derived from an EMBL/GenBank/DDBJ whole genome shotgun (WGS) entry which is preliminary data.</text>
</comment>
<evidence type="ECO:0000313" key="6">
    <source>
        <dbReference type="Proteomes" id="UP001445076"/>
    </source>
</evidence>
<sequence length="161" mass="17052">KQAADANAAAWAAYYSQYYGGQQNQNTPNSGPPTSQPQPNASQPPSGPQAGGQPDYSAQWADYYRSMGMHREAEAIEQQAKGMKVGGPGPNAAPQQGGGVQAATPGGGVGGGTGAQDYSQQWIEYYRSQGMHTEADKIEAQIKASKVTMWLCDQHCNNQQT</sequence>
<dbReference type="Pfam" id="PF09005">
    <property type="entry name" value="FUBP_C"/>
    <property type="match status" value="2"/>
</dbReference>
<dbReference type="GO" id="GO:0005634">
    <property type="term" value="C:nucleus"/>
    <property type="evidence" value="ECO:0007669"/>
    <property type="project" value="UniProtKB-SubCell"/>
</dbReference>
<dbReference type="AlphaFoldDB" id="A0AAW0VQL4"/>
<name>A0AAW0VQL4_CHEQU</name>
<dbReference type="GO" id="GO:0006355">
    <property type="term" value="P:regulation of DNA-templated transcription"/>
    <property type="evidence" value="ECO:0007669"/>
    <property type="project" value="InterPro"/>
</dbReference>
<evidence type="ECO:0000313" key="5">
    <source>
        <dbReference type="EMBL" id="KAK8719239.1"/>
    </source>
</evidence>
<accession>A0AAW0VQL4</accession>
<feature type="domain" description="Far upstream element-binding protein C-terminal" evidence="4">
    <location>
        <begin position="49"/>
        <end position="81"/>
    </location>
</feature>
<comment type="subcellular location">
    <subcellularLocation>
        <location evidence="1">Nucleus</location>
    </subcellularLocation>
</comment>
<protein>
    <recommendedName>
        <fullName evidence="4">Far upstream element-binding protein C-terminal domain-containing protein</fullName>
    </recommendedName>
</protein>
<feature type="domain" description="Far upstream element-binding protein C-terminal" evidence="4">
    <location>
        <begin position="111"/>
        <end position="144"/>
    </location>
</feature>
<organism evidence="5 6">
    <name type="scientific">Cherax quadricarinatus</name>
    <name type="common">Australian red claw crayfish</name>
    <dbReference type="NCBI Taxonomy" id="27406"/>
    <lineage>
        <taxon>Eukaryota</taxon>
        <taxon>Metazoa</taxon>
        <taxon>Ecdysozoa</taxon>
        <taxon>Arthropoda</taxon>
        <taxon>Crustacea</taxon>
        <taxon>Multicrustacea</taxon>
        <taxon>Malacostraca</taxon>
        <taxon>Eumalacostraca</taxon>
        <taxon>Eucarida</taxon>
        <taxon>Decapoda</taxon>
        <taxon>Pleocyemata</taxon>
        <taxon>Astacidea</taxon>
        <taxon>Parastacoidea</taxon>
        <taxon>Parastacidae</taxon>
        <taxon>Cherax</taxon>
    </lineage>
</organism>
<feature type="region of interest" description="Disordered" evidence="3">
    <location>
        <begin position="20"/>
        <end position="63"/>
    </location>
</feature>
<reference evidence="5 6" key="1">
    <citation type="journal article" date="2024" name="BMC Genomics">
        <title>Genome assembly of redclaw crayfish (Cherax quadricarinatus) provides insights into its immune adaptation and hypoxia tolerance.</title>
        <authorList>
            <person name="Liu Z."/>
            <person name="Zheng J."/>
            <person name="Li H."/>
            <person name="Fang K."/>
            <person name="Wang S."/>
            <person name="He J."/>
            <person name="Zhou D."/>
            <person name="Weng S."/>
            <person name="Chi M."/>
            <person name="Gu Z."/>
            <person name="He J."/>
            <person name="Li F."/>
            <person name="Wang M."/>
        </authorList>
    </citation>
    <scope>NUCLEOTIDE SEQUENCE [LARGE SCALE GENOMIC DNA]</scope>
    <source>
        <strain evidence="5">ZL_2023a</strain>
    </source>
</reference>
<proteinExistence type="predicted"/>
<feature type="compositionally biased region" description="Gly residues" evidence="3">
    <location>
        <begin position="96"/>
        <end position="107"/>
    </location>
</feature>
<evidence type="ECO:0000256" key="2">
    <source>
        <dbReference type="ARBA" id="ARBA00023242"/>
    </source>
</evidence>
<dbReference type="InterPro" id="IPR015096">
    <property type="entry name" value="FUBP_C"/>
</dbReference>
<gene>
    <name evidence="5" type="ORF">OTU49_014160</name>
</gene>
<evidence type="ECO:0000256" key="1">
    <source>
        <dbReference type="ARBA" id="ARBA00004123"/>
    </source>
</evidence>
<evidence type="ECO:0000259" key="4">
    <source>
        <dbReference type="Pfam" id="PF09005"/>
    </source>
</evidence>
<dbReference type="GO" id="GO:0003676">
    <property type="term" value="F:nucleic acid binding"/>
    <property type="evidence" value="ECO:0007669"/>
    <property type="project" value="InterPro"/>
</dbReference>